<dbReference type="InterPro" id="IPR043519">
    <property type="entry name" value="NT_sf"/>
</dbReference>
<dbReference type="AlphaFoldDB" id="A0A9Q0TUF6"/>
<dbReference type="Pfam" id="PF22600">
    <property type="entry name" value="MTPAP-like_central"/>
    <property type="match status" value="1"/>
</dbReference>
<evidence type="ECO:0000313" key="3">
    <source>
        <dbReference type="EMBL" id="KAJ6717940.1"/>
    </source>
</evidence>
<feature type="compositionally biased region" description="Polar residues" evidence="1">
    <location>
        <begin position="393"/>
        <end position="441"/>
    </location>
</feature>
<gene>
    <name evidence="3" type="ORF">OIU79_005970</name>
</gene>
<dbReference type="Gene3D" id="1.10.1410.10">
    <property type="match status" value="1"/>
</dbReference>
<dbReference type="CDD" id="cd05402">
    <property type="entry name" value="NT_PAP_TUTase"/>
    <property type="match status" value="1"/>
</dbReference>
<comment type="caution">
    <text evidence="3">The sequence shown here is derived from an EMBL/GenBank/DDBJ whole genome shotgun (WGS) entry which is preliminary data.</text>
</comment>
<dbReference type="SUPFAM" id="SSF81631">
    <property type="entry name" value="PAP/OAS1 substrate-binding domain"/>
    <property type="match status" value="1"/>
</dbReference>
<dbReference type="Proteomes" id="UP001151532">
    <property type="component" value="Chromosome 10"/>
</dbReference>
<dbReference type="SUPFAM" id="SSF81301">
    <property type="entry name" value="Nucleotidyltransferase"/>
    <property type="match status" value="1"/>
</dbReference>
<name>A0A9Q0TUF6_SALPP</name>
<organism evidence="3 4">
    <name type="scientific">Salix purpurea</name>
    <name type="common">Purple osier willow</name>
    <dbReference type="NCBI Taxonomy" id="77065"/>
    <lineage>
        <taxon>Eukaryota</taxon>
        <taxon>Viridiplantae</taxon>
        <taxon>Streptophyta</taxon>
        <taxon>Embryophyta</taxon>
        <taxon>Tracheophyta</taxon>
        <taxon>Spermatophyta</taxon>
        <taxon>Magnoliopsida</taxon>
        <taxon>eudicotyledons</taxon>
        <taxon>Gunneridae</taxon>
        <taxon>Pentapetalae</taxon>
        <taxon>rosids</taxon>
        <taxon>fabids</taxon>
        <taxon>Malpighiales</taxon>
        <taxon>Salicaceae</taxon>
        <taxon>Saliceae</taxon>
        <taxon>Salix</taxon>
    </lineage>
</organism>
<evidence type="ECO:0000259" key="2">
    <source>
        <dbReference type="Pfam" id="PF22600"/>
    </source>
</evidence>
<evidence type="ECO:0000256" key="1">
    <source>
        <dbReference type="SAM" id="MobiDB-lite"/>
    </source>
</evidence>
<dbReference type="PANTHER" id="PTHR12271">
    <property type="entry name" value="POLY A POLYMERASE CID PAP -RELATED"/>
    <property type="match status" value="1"/>
</dbReference>
<feature type="region of interest" description="Disordered" evidence="1">
    <location>
        <begin position="393"/>
        <end position="461"/>
    </location>
</feature>
<reference evidence="3" key="1">
    <citation type="submission" date="2022-11" db="EMBL/GenBank/DDBJ databases">
        <authorList>
            <person name="Hyden B.L."/>
            <person name="Feng K."/>
            <person name="Yates T."/>
            <person name="Jawdy S."/>
            <person name="Smart L.B."/>
            <person name="Muchero W."/>
        </authorList>
    </citation>
    <scope>NUCLEOTIDE SEQUENCE</scope>
    <source>
        <tissue evidence="3">Shoot tip</tissue>
    </source>
</reference>
<feature type="domain" description="Poly(A) RNA polymerase mitochondrial-like central palm" evidence="2">
    <location>
        <begin position="10"/>
        <end position="143"/>
    </location>
</feature>
<dbReference type="OrthoDB" id="2274644at2759"/>
<dbReference type="PANTHER" id="PTHR12271:SF123">
    <property type="entry name" value="PROTEIN HESO1"/>
    <property type="match status" value="1"/>
</dbReference>
<dbReference type="Gene3D" id="3.30.460.10">
    <property type="entry name" value="Beta Polymerase, domain 2"/>
    <property type="match status" value="1"/>
</dbReference>
<dbReference type="InterPro" id="IPR054708">
    <property type="entry name" value="MTPAP-like_central"/>
</dbReference>
<dbReference type="EMBL" id="JAPFFK010000014">
    <property type="protein sequence ID" value="KAJ6717940.1"/>
    <property type="molecule type" value="Genomic_DNA"/>
</dbReference>
<proteinExistence type="predicted"/>
<evidence type="ECO:0000313" key="4">
    <source>
        <dbReference type="Proteomes" id="UP001151532"/>
    </source>
</evidence>
<protein>
    <submittedName>
        <fullName evidence="3">PROTEIN HESO1</fullName>
    </submittedName>
</protein>
<dbReference type="GO" id="GO:0031123">
    <property type="term" value="P:RNA 3'-end processing"/>
    <property type="evidence" value="ECO:0007669"/>
    <property type="project" value="TreeGrafter"/>
</dbReference>
<accession>A0A9Q0TUF6</accession>
<reference evidence="3" key="2">
    <citation type="journal article" date="2023" name="Int. J. Mol. Sci.">
        <title>De Novo Assembly and Annotation of 11 Diverse Shrub Willow (Salix) Genomes Reveals Novel Gene Organization in Sex-Linked Regions.</title>
        <authorList>
            <person name="Hyden B."/>
            <person name="Feng K."/>
            <person name="Yates T.B."/>
            <person name="Jawdy S."/>
            <person name="Cereghino C."/>
            <person name="Smart L.B."/>
            <person name="Muchero W."/>
        </authorList>
    </citation>
    <scope>NUCLEOTIDE SEQUENCE</scope>
    <source>
        <tissue evidence="3">Shoot tip</tissue>
    </source>
</reference>
<keyword evidence="4" id="KW-1185">Reference proteome</keyword>
<dbReference type="GO" id="GO:0050265">
    <property type="term" value="F:RNA uridylyltransferase activity"/>
    <property type="evidence" value="ECO:0007669"/>
    <property type="project" value="TreeGrafter"/>
</dbReference>
<sequence length="461" mass="52347">MNTYRVLEPTLKDILNGVQPLREDWVMRFKIIEELEDVVRSVESLRGATVEPFGSFVSNLFTRWGDLDISIVLSNGSFISSAGKKRKQNLLGDVQKALRQRSGWNRLQFIPNARVPILKFENASISCDVSIDNMQGLMKSRFLFWINEIDRRFRDMVLLVKEWAKTHNINNPKAGSLNSYSLSLLVIFHFQTCVPAILPPLKEIYPRNVIDDLTGVRTDAERHITEICAANISSYRSNKSRAINQNTLSELFISFLAKFYDIDSKATEVGICPFTGKWEEIRSNTRWLPRTYALFIEDPFEQPENTARAVSAGNMIRISEAIQTTYHRLVMANQNQISLLDVLVRPRISRSIATPVGNSSYTAGHNFRTPIGTSSYMAGQHITTHSQISRSVYSPSQAQFQTHNTRQASHPNISSVQRMASRPSSSTNRRQENQINNSSSPGYVPRSYIQGKPGWRPKSDQ</sequence>